<feature type="domain" description="Histidine kinase" evidence="13">
    <location>
        <begin position="234"/>
        <end position="442"/>
    </location>
</feature>
<name>A0A1A8T4Q4_9GAMM</name>
<dbReference type="InterPro" id="IPR050428">
    <property type="entry name" value="TCS_sensor_his_kinase"/>
</dbReference>
<evidence type="ECO:0000256" key="3">
    <source>
        <dbReference type="ARBA" id="ARBA00012438"/>
    </source>
</evidence>
<dbReference type="Pfam" id="PF00512">
    <property type="entry name" value="HisKA"/>
    <property type="match status" value="1"/>
</dbReference>
<proteinExistence type="predicted"/>
<dbReference type="Gene3D" id="1.10.287.130">
    <property type="match status" value="1"/>
</dbReference>
<dbReference type="AlphaFoldDB" id="A0A1A8T4Q4"/>
<protein>
    <recommendedName>
        <fullName evidence="3">histidine kinase</fullName>
        <ecNumber evidence="3">2.7.13.3</ecNumber>
    </recommendedName>
</protein>
<dbReference type="CDD" id="cd00075">
    <property type="entry name" value="HATPase"/>
    <property type="match status" value="1"/>
</dbReference>
<dbReference type="InterPro" id="IPR036890">
    <property type="entry name" value="HATPase_C_sf"/>
</dbReference>
<dbReference type="Proteomes" id="UP000092544">
    <property type="component" value="Unassembled WGS sequence"/>
</dbReference>
<feature type="domain" description="HAMP" evidence="14">
    <location>
        <begin position="174"/>
        <end position="226"/>
    </location>
</feature>
<evidence type="ECO:0000313" key="16">
    <source>
        <dbReference type="Proteomes" id="UP000092544"/>
    </source>
</evidence>
<feature type="transmembrane region" description="Helical" evidence="12">
    <location>
        <begin position="12"/>
        <end position="34"/>
    </location>
</feature>
<keyword evidence="10 12" id="KW-1133">Transmembrane helix</keyword>
<dbReference type="GO" id="GO:0005524">
    <property type="term" value="F:ATP binding"/>
    <property type="evidence" value="ECO:0007669"/>
    <property type="project" value="UniProtKB-KW"/>
</dbReference>
<dbReference type="SMART" id="SM00388">
    <property type="entry name" value="HisKA"/>
    <property type="match status" value="1"/>
</dbReference>
<evidence type="ECO:0000259" key="14">
    <source>
        <dbReference type="PROSITE" id="PS50885"/>
    </source>
</evidence>
<dbReference type="PROSITE" id="PS50109">
    <property type="entry name" value="HIS_KIN"/>
    <property type="match status" value="1"/>
</dbReference>
<dbReference type="SMART" id="SM00387">
    <property type="entry name" value="HATPase_c"/>
    <property type="match status" value="1"/>
</dbReference>
<evidence type="ECO:0000256" key="5">
    <source>
        <dbReference type="ARBA" id="ARBA00022679"/>
    </source>
</evidence>
<comment type="catalytic activity">
    <reaction evidence="1">
        <text>ATP + protein L-histidine = ADP + protein N-phospho-L-histidine.</text>
        <dbReference type="EC" id="2.7.13.3"/>
    </reaction>
</comment>
<dbReference type="STRING" id="1792290.MSP8886_00409"/>
<evidence type="ECO:0000256" key="7">
    <source>
        <dbReference type="ARBA" id="ARBA00022741"/>
    </source>
</evidence>
<dbReference type="InterPro" id="IPR003660">
    <property type="entry name" value="HAMP_dom"/>
</dbReference>
<dbReference type="GO" id="GO:0005886">
    <property type="term" value="C:plasma membrane"/>
    <property type="evidence" value="ECO:0007669"/>
    <property type="project" value="TreeGrafter"/>
</dbReference>
<keyword evidence="7" id="KW-0547">Nucleotide-binding</keyword>
<keyword evidence="11" id="KW-0902">Two-component regulatory system</keyword>
<dbReference type="InterPro" id="IPR003661">
    <property type="entry name" value="HisK_dim/P_dom"/>
</dbReference>
<keyword evidence="6 12" id="KW-0812">Transmembrane</keyword>
<dbReference type="PROSITE" id="PS50885">
    <property type="entry name" value="HAMP"/>
    <property type="match status" value="1"/>
</dbReference>
<dbReference type="SUPFAM" id="SSF55874">
    <property type="entry name" value="ATPase domain of HSP90 chaperone/DNA topoisomerase II/histidine kinase"/>
    <property type="match status" value="1"/>
</dbReference>
<evidence type="ECO:0000256" key="10">
    <source>
        <dbReference type="ARBA" id="ARBA00022989"/>
    </source>
</evidence>
<evidence type="ECO:0000256" key="9">
    <source>
        <dbReference type="ARBA" id="ARBA00022840"/>
    </source>
</evidence>
<dbReference type="SUPFAM" id="SSF47384">
    <property type="entry name" value="Homodimeric domain of signal transducing histidine kinase"/>
    <property type="match status" value="1"/>
</dbReference>
<sequence>MNNTRSLKRNLGIGLTLGVSILWLLSAIASGLVVQKEMKEAFDKALKRSTQHILPLITADIQKRALGVNNSHIPILQNNDKYLRYRVLDRHGHILLRSKDADPQLFNRSPLLGFSDTATHRVYTTTALNHRVFIEVAESLAYRDEDLKEAIVALLFPLLILAPISFLGILLIIRLSLRKVTDFQHAIEKRGAGDLSPVGTYRLPAEFSPIAIAVNRLLERLRRTLDAERSFTANSAHELRTPLATALAKVQRVKAVIDDVQLKQQISDVEASLHSLSKQSEKLLELAKAEGGGALSEQPHDLIPILAMIAGDFSRQTPDRLHLILPNRAVSSHLDPDAFAILVRNLIENALKHGQADQPIEVSLSHDGTLRVVNDGHLVPPQDMARLRNRFVRSNTTAAGSGLGLAIVDAIATGAGISLHLRSPATGRKRGFEAELNVKPSTNSMT</sequence>
<keyword evidence="5 15" id="KW-0808">Transferase</keyword>
<gene>
    <name evidence="15" type="primary">qseC_1</name>
    <name evidence="15" type="ORF">MSP8886_00409</name>
</gene>
<evidence type="ECO:0000256" key="2">
    <source>
        <dbReference type="ARBA" id="ARBA00004141"/>
    </source>
</evidence>
<keyword evidence="4" id="KW-0597">Phosphoprotein</keyword>
<evidence type="ECO:0000256" key="12">
    <source>
        <dbReference type="SAM" id="Phobius"/>
    </source>
</evidence>
<dbReference type="Pfam" id="PF08521">
    <property type="entry name" value="2CSK_N"/>
    <property type="match status" value="1"/>
</dbReference>
<dbReference type="OrthoDB" id="9809766at2"/>
<evidence type="ECO:0000256" key="4">
    <source>
        <dbReference type="ARBA" id="ARBA00022553"/>
    </source>
</evidence>
<dbReference type="CDD" id="cd00082">
    <property type="entry name" value="HisKA"/>
    <property type="match status" value="1"/>
</dbReference>
<evidence type="ECO:0000256" key="11">
    <source>
        <dbReference type="ARBA" id="ARBA00023012"/>
    </source>
</evidence>
<organism evidence="15 16">
    <name type="scientific">Marinomonas spartinae</name>
    <dbReference type="NCBI Taxonomy" id="1792290"/>
    <lineage>
        <taxon>Bacteria</taxon>
        <taxon>Pseudomonadati</taxon>
        <taxon>Pseudomonadota</taxon>
        <taxon>Gammaproteobacteria</taxon>
        <taxon>Oceanospirillales</taxon>
        <taxon>Oceanospirillaceae</taxon>
        <taxon>Marinomonas</taxon>
    </lineage>
</organism>
<dbReference type="InterPro" id="IPR003594">
    <property type="entry name" value="HATPase_dom"/>
</dbReference>
<accession>A0A1A8T4Q4</accession>
<dbReference type="PANTHER" id="PTHR45436">
    <property type="entry name" value="SENSOR HISTIDINE KINASE YKOH"/>
    <property type="match status" value="1"/>
</dbReference>
<evidence type="ECO:0000256" key="8">
    <source>
        <dbReference type="ARBA" id="ARBA00022777"/>
    </source>
</evidence>
<feature type="transmembrane region" description="Helical" evidence="12">
    <location>
        <begin position="150"/>
        <end position="173"/>
    </location>
</feature>
<keyword evidence="8" id="KW-0418">Kinase</keyword>
<keyword evidence="16" id="KW-1185">Reference proteome</keyword>
<comment type="subcellular location">
    <subcellularLocation>
        <location evidence="2">Membrane</location>
        <topology evidence="2">Multi-pass membrane protein</topology>
    </subcellularLocation>
</comment>
<dbReference type="EMBL" id="FLOB01000001">
    <property type="protein sequence ID" value="SBS25864.1"/>
    <property type="molecule type" value="Genomic_DNA"/>
</dbReference>
<evidence type="ECO:0000256" key="1">
    <source>
        <dbReference type="ARBA" id="ARBA00000085"/>
    </source>
</evidence>
<dbReference type="RefSeq" id="WP_067012175.1">
    <property type="nucleotide sequence ID" value="NZ_FLOB01000001.1"/>
</dbReference>
<dbReference type="InterPro" id="IPR005467">
    <property type="entry name" value="His_kinase_dom"/>
</dbReference>
<dbReference type="InterPro" id="IPR013727">
    <property type="entry name" value="2CSK_N"/>
</dbReference>
<dbReference type="PANTHER" id="PTHR45436:SF14">
    <property type="entry name" value="SENSOR PROTEIN QSEC"/>
    <property type="match status" value="1"/>
</dbReference>
<evidence type="ECO:0000313" key="15">
    <source>
        <dbReference type="EMBL" id="SBS25864.1"/>
    </source>
</evidence>
<dbReference type="InterPro" id="IPR036097">
    <property type="entry name" value="HisK_dim/P_sf"/>
</dbReference>
<evidence type="ECO:0000259" key="13">
    <source>
        <dbReference type="PROSITE" id="PS50109"/>
    </source>
</evidence>
<dbReference type="Pfam" id="PF02518">
    <property type="entry name" value="HATPase_c"/>
    <property type="match status" value="1"/>
</dbReference>
<dbReference type="GO" id="GO:0000155">
    <property type="term" value="F:phosphorelay sensor kinase activity"/>
    <property type="evidence" value="ECO:0007669"/>
    <property type="project" value="InterPro"/>
</dbReference>
<reference evidence="15 16" key="1">
    <citation type="submission" date="2016-06" db="EMBL/GenBank/DDBJ databases">
        <authorList>
            <person name="Kjaerup R.B."/>
            <person name="Dalgaard T.S."/>
            <person name="Juul-Madsen H.R."/>
        </authorList>
    </citation>
    <scope>NUCLEOTIDE SEQUENCE [LARGE SCALE GENOMIC DNA]</scope>
    <source>
        <strain evidence="15 16">CECT 8886</strain>
    </source>
</reference>
<keyword evidence="9" id="KW-0067">ATP-binding</keyword>
<dbReference type="Gene3D" id="3.30.565.10">
    <property type="entry name" value="Histidine kinase-like ATPase, C-terminal domain"/>
    <property type="match status" value="1"/>
</dbReference>
<keyword evidence="12" id="KW-0472">Membrane</keyword>
<evidence type="ECO:0000256" key="6">
    <source>
        <dbReference type="ARBA" id="ARBA00022692"/>
    </source>
</evidence>
<dbReference type="EC" id="2.7.13.3" evidence="3"/>